<sequence length="66" mass="7660">MPGDTKKIVREFIIDSFLPFAEENPFEDEDSFMEKGIINSTGMLELLQFIEETFEITVEDEEVIPD</sequence>
<protein>
    <recommendedName>
        <fullName evidence="2">Carrier domain-containing protein</fullName>
    </recommendedName>
</protein>
<dbReference type="EMBL" id="BART01020668">
    <property type="protein sequence ID" value="GAH05129.1"/>
    <property type="molecule type" value="Genomic_DNA"/>
</dbReference>
<dbReference type="InterPro" id="IPR036736">
    <property type="entry name" value="ACP-like_sf"/>
</dbReference>
<gene>
    <name evidence="1" type="ORF">S01H4_38333</name>
</gene>
<comment type="caution">
    <text evidence="1">The sequence shown here is derived from an EMBL/GenBank/DDBJ whole genome shotgun (WGS) entry which is preliminary data.</text>
</comment>
<accession>X1DJD7</accession>
<proteinExistence type="predicted"/>
<dbReference type="AlphaFoldDB" id="X1DJD7"/>
<reference evidence="1" key="1">
    <citation type="journal article" date="2014" name="Front. Microbiol.">
        <title>High frequency of phylogenetically diverse reductive dehalogenase-homologous genes in deep subseafloor sedimentary metagenomes.</title>
        <authorList>
            <person name="Kawai M."/>
            <person name="Futagami T."/>
            <person name="Toyoda A."/>
            <person name="Takaki Y."/>
            <person name="Nishi S."/>
            <person name="Hori S."/>
            <person name="Arai W."/>
            <person name="Tsubouchi T."/>
            <person name="Morono Y."/>
            <person name="Uchiyama I."/>
            <person name="Ito T."/>
            <person name="Fujiyama A."/>
            <person name="Inagaki F."/>
            <person name="Takami H."/>
        </authorList>
    </citation>
    <scope>NUCLEOTIDE SEQUENCE</scope>
    <source>
        <strain evidence="1">Expedition CK06-06</strain>
    </source>
</reference>
<name>X1DJD7_9ZZZZ</name>
<evidence type="ECO:0008006" key="2">
    <source>
        <dbReference type="Google" id="ProtNLM"/>
    </source>
</evidence>
<dbReference type="Gene3D" id="1.10.1200.10">
    <property type="entry name" value="ACP-like"/>
    <property type="match status" value="1"/>
</dbReference>
<dbReference type="SUPFAM" id="SSF47336">
    <property type="entry name" value="ACP-like"/>
    <property type="match status" value="1"/>
</dbReference>
<feature type="non-terminal residue" evidence="1">
    <location>
        <position position="66"/>
    </location>
</feature>
<evidence type="ECO:0000313" key="1">
    <source>
        <dbReference type="EMBL" id="GAH05129.1"/>
    </source>
</evidence>
<organism evidence="1">
    <name type="scientific">marine sediment metagenome</name>
    <dbReference type="NCBI Taxonomy" id="412755"/>
    <lineage>
        <taxon>unclassified sequences</taxon>
        <taxon>metagenomes</taxon>
        <taxon>ecological metagenomes</taxon>
    </lineage>
</organism>